<keyword evidence="7" id="KW-0862">Zinc</keyword>
<dbReference type="GO" id="GO:0046872">
    <property type="term" value="F:metal ion binding"/>
    <property type="evidence" value="ECO:0007669"/>
    <property type="project" value="UniProtKB-KW"/>
</dbReference>
<dbReference type="KEGG" id="ppyr:116171777"/>
<evidence type="ECO:0000256" key="6">
    <source>
        <dbReference type="ARBA" id="ARBA00022801"/>
    </source>
</evidence>
<evidence type="ECO:0000256" key="1">
    <source>
        <dbReference type="ARBA" id="ARBA00001947"/>
    </source>
</evidence>
<dbReference type="InterPro" id="IPR042089">
    <property type="entry name" value="Peptidase_M13_dom_2"/>
</dbReference>
<evidence type="ECO:0000259" key="11">
    <source>
        <dbReference type="Pfam" id="PF05649"/>
    </source>
</evidence>
<dbReference type="GO" id="GO:0005886">
    <property type="term" value="C:plasma membrane"/>
    <property type="evidence" value="ECO:0007669"/>
    <property type="project" value="UniProtKB-SubCell"/>
</dbReference>
<name>A0A1Y1M159_PHOPY</name>
<dbReference type="PANTHER" id="PTHR11733">
    <property type="entry name" value="ZINC METALLOPROTEASE FAMILY M13 NEPRILYSIN-RELATED"/>
    <property type="match status" value="1"/>
</dbReference>
<evidence type="ECO:0000256" key="4">
    <source>
        <dbReference type="ARBA" id="ARBA00022670"/>
    </source>
</evidence>
<keyword evidence="9" id="KW-0472">Membrane</keyword>
<dbReference type="AlphaFoldDB" id="A0A1Y1M159"/>
<dbReference type="EMBL" id="GEZM01043812">
    <property type="protein sequence ID" value="JAV78758.1"/>
    <property type="molecule type" value="Transcribed_RNA"/>
</dbReference>
<feature type="domain" description="Peptidase M13 C-terminal" evidence="10">
    <location>
        <begin position="532"/>
        <end position="737"/>
    </location>
</feature>
<dbReference type="Gene3D" id="1.10.1380.10">
    <property type="entry name" value="Neutral endopeptidase , domain2"/>
    <property type="match status" value="1"/>
</dbReference>
<dbReference type="CDD" id="cd08662">
    <property type="entry name" value="M13"/>
    <property type="match status" value="1"/>
</dbReference>
<dbReference type="InterPro" id="IPR000718">
    <property type="entry name" value="Peptidase_M13"/>
</dbReference>
<dbReference type="PANTHER" id="PTHR11733:SF224">
    <property type="entry name" value="NEPRILYSIN-2"/>
    <property type="match status" value="1"/>
</dbReference>
<proteinExistence type="inferred from homology"/>
<dbReference type="PRINTS" id="PR00786">
    <property type="entry name" value="NEPRILYSIN"/>
</dbReference>
<keyword evidence="5" id="KW-0479">Metal-binding</keyword>
<keyword evidence="9" id="KW-0812">Transmembrane</keyword>
<dbReference type="InterPro" id="IPR008753">
    <property type="entry name" value="Peptidase_M13_N"/>
</dbReference>
<organism evidence="12">
    <name type="scientific">Photinus pyralis</name>
    <name type="common">Common eastern firefly</name>
    <name type="synonym">Lampyris pyralis</name>
    <dbReference type="NCBI Taxonomy" id="7054"/>
    <lineage>
        <taxon>Eukaryota</taxon>
        <taxon>Metazoa</taxon>
        <taxon>Ecdysozoa</taxon>
        <taxon>Arthropoda</taxon>
        <taxon>Hexapoda</taxon>
        <taxon>Insecta</taxon>
        <taxon>Pterygota</taxon>
        <taxon>Neoptera</taxon>
        <taxon>Endopterygota</taxon>
        <taxon>Coleoptera</taxon>
        <taxon>Polyphaga</taxon>
        <taxon>Elateriformia</taxon>
        <taxon>Elateroidea</taxon>
        <taxon>Lampyridae</taxon>
        <taxon>Lampyrinae</taxon>
        <taxon>Photinus</taxon>
    </lineage>
</organism>
<keyword evidence="4" id="KW-0645">Protease</keyword>
<dbReference type="SUPFAM" id="SSF55486">
    <property type="entry name" value="Metalloproteases ('zincins'), catalytic domain"/>
    <property type="match status" value="1"/>
</dbReference>
<dbReference type="InterPro" id="IPR024079">
    <property type="entry name" value="MetalloPept_cat_dom_sf"/>
</dbReference>
<dbReference type="RefSeq" id="XP_031344625.1">
    <property type="nucleotide sequence ID" value="XM_031488765.1"/>
</dbReference>
<feature type="transmembrane region" description="Helical" evidence="9">
    <location>
        <begin position="21"/>
        <end position="42"/>
    </location>
</feature>
<dbReference type="GO" id="GO:0016485">
    <property type="term" value="P:protein processing"/>
    <property type="evidence" value="ECO:0007669"/>
    <property type="project" value="TreeGrafter"/>
</dbReference>
<evidence type="ECO:0000259" key="10">
    <source>
        <dbReference type="Pfam" id="PF01431"/>
    </source>
</evidence>
<reference evidence="12" key="1">
    <citation type="journal article" date="2016" name="Sci. Rep.">
        <title>Molecular characterization of firefly nuptial gifts: a multi-omics approach sheds light on postcopulatory sexual selection.</title>
        <authorList>
            <person name="Al-Wathiqui N."/>
            <person name="Fallon T.R."/>
            <person name="South A."/>
            <person name="Weng J.K."/>
            <person name="Lewis S.M."/>
        </authorList>
    </citation>
    <scope>NUCLEOTIDE SEQUENCE</scope>
</reference>
<keyword evidence="9" id="KW-1133">Transmembrane helix</keyword>
<dbReference type="InterPro" id="IPR018497">
    <property type="entry name" value="Peptidase_M13_C"/>
</dbReference>
<dbReference type="Pfam" id="PF05649">
    <property type="entry name" value="Peptidase_M13_N"/>
    <property type="match status" value="1"/>
</dbReference>
<dbReference type="PROSITE" id="PS51885">
    <property type="entry name" value="NEPRILYSIN"/>
    <property type="match status" value="1"/>
</dbReference>
<sequence length="738" mass="84356">MEAQFKRGDSCWKQRTGLEKWILTLLPCLILIILVLIIVIAMQQDHTKENVAYTSSNEEICVTQSCVSTSNLVLEYIDTSVDPCDNFYKFACGNYIKNNIIPDEKLAVNSFSIVNDKVQQQLRVVLESHDKNEAKVLQTVKDYYKACMNKGKIAELGLQVLKDVLVSCGGWPVLEGPRWIPDSFDWENLMFAFNRIGFDSGYLVEVTIGTDLKNNSIRGIQLDQPSLGLSRDFILQGNESQFVQGYFKYMIDVAVELGCEKQAAERELKESLDFEIELAKISSSKEERRNITMLYNVMTIAEIQERFSGIQWLEYLNSILHPHVHVNSSEAVNVVSPRYISSLIDLLSRTPKRVQANYAMWRVIKSQISYLTEGMIQHQLNFHRTLFGVSERPSRWKECVEEVSSELPILTSALYVRKYFDNDAKSAAHEMVTYIKESFHNILLSLDWMDEQTRKSALDKAALLESHIGYPDELLDDEILGKYHETLKVDPDEYFSSHLNIQLHSLSVTNSGLREAVNKTSWIDHSNVAQVNAFYNPLENSIMVPAGILQGTYFHKDRPRYMNFAAIGSVIGHEITHGFDDTGKQFDKNGIFTDWWDQKTQELFLEKTQCIIDQYNKYTVVEVNQTLNGFNTQGENIADNGGIKEAYFAYTTWIKRNEPEPMLPGLSYSPSQLFWISGAINWCAVYRPEVLTWLLATDTHSINEFRVLGPFGNLAEFATDFKCPSGSVMNPIHKCTVW</sequence>
<comment type="cofactor">
    <cofactor evidence="1">
        <name>Zn(2+)</name>
        <dbReference type="ChEBI" id="CHEBI:29105"/>
    </cofactor>
</comment>
<feature type="domain" description="Peptidase M13 N-terminal" evidence="11">
    <location>
        <begin position="83"/>
        <end position="471"/>
    </location>
</feature>
<keyword evidence="8" id="KW-0482">Metalloprotease</keyword>
<dbReference type="OrthoDB" id="6475849at2759"/>
<protein>
    <recommendedName>
        <fullName evidence="13">Peptidase M13 N-terminal domain-containing protein</fullName>
    </recommendedName>
</protein>
<evidence type="ECO:0000256" key="9">
    <source>
        <dbReference type="SAM" id="Phobius"/>
    </source>
</evidence>
<evidence type="ECO:0000256" key="5">
    <source>
        <dbReference type="ARBA" id="ARBA00022723"/>
    </source>
</evidence>
<evidence type="ECO:0000256" key="8">
    <source>
        <dbReference type="ARBA" id="ARBA00023049"/>
    </source>
</evidence>
<comment type="subcellular location">
    <subcellularLocation>
        <location evidence="2">Cell membrane</location>
        <topology evidence="2">Single-pass type II membrane protein</topology>
    </subcellularLocation>
</comment>
<keyword evidence="6" id="KW-0378">Hydrolase</keyword>
<dbReference type="Pfam" id="PF01431">
    <property type="entry name" value="Peptidase_M13"/>
    <property type="match status" value="1"/>
</dbReference>
<dbReference type="Gene3D" id="3.40.390.10">
    <property type="entry name" value="Collagenase (Catalytic Domain)"/>
    <property type="match status" value="1"/>
</dbReference>
<evidence type="ECO:0008006" key="13">
    <source>
        <dbReference type="Google" id="ProtNLM"/>
    </source>
</evidence>
<evidence type="ECO:0000256" key="3">
    <source>
        <dbReference type="ARBA" id="ARBA00007357"/>
    </source>
</evidence>
<comment type="similarity">
    <text evidence="3">Belongs to the peptidase M13 family.</text>
</comment>
<evidence type="ECO:0000256" key="2">
    <source>
        <dbReference type="ARBA" id="ARBA00004401"/>
    </source>
</evidence>
<dbReference type="GO" id="GO:0004222">
    <property type="term" value="F:metalloendopeptidase activity"/>
    <property type="evidence" value="ECO:0007669"/>
    <property type="project" value="InterPro"/>
</dbReference>
<evidence type="ECO:0000313" key="12">
    <source>
        <dbReference type="EMBL" id="JAV78758.1"/>
    </source>
</evidence>
<evidence type="ECO:0000256" key="7">
    <source>
        <dbReference type="ARBA" id="ARBA00022833"/>
    </source>
</evidence>
<accession>A0A1Y1M159</accession>
<dbReference type="GeneID" id="116171777"/>